<protein>
    <submittedName>
        <fullName evidence="11">G-protein coupled receptor 141</fullName>
    </submittedName>
</protein>
<dbReference type="Proteomes" id="UP001059041">
    <property type="component" value="Linkage Group LG23"/>
</dbReference>
<keyword evidence="4" id="KW-0297">G-protein coupled receptor</keyword>
<evidence type="ECO:0000256" key="4">
    <source>
        <dbReference type="ARBA" id="ARBA00023040"/>
    </source>
</evidence>
<feature type="transmembrane region" description="Helical" evidence="9">
    <location>
        <begin position="67"/>
        <end position="89"/>
    </location>
</feature>
<feature type="transmembrane region" description="Helical" evidence="9">
    <location>
        <begin position="142"/>
        <end position="164"/>
    </location>
</feature>
<evidence type="ECO:0000313" key="11">
    <source>
        <dbReference type="EMBL" id="KAI7792327.1"/>
    </source>
</evidence>
<keyword evidence="12" id="KW-1185">Reference proteome</keyword>
<keyword evidence="2 9" id="KW-0812">Transmembrane</keyword>
<evidence type="ECO:0000256" key="9">
    <source>
        <dbReference type="SAM" id="Phobius"/>
    </source>
</evidence>
<dbReference type="PANTHER" id="PTHR24237:SF35">
    <property type="entry name" value="G-PROTEIN COUPLED RECEPTOR 141-RELATED"/>
    <property type="match status" value="1"/>
</dbReference>
<keyword evidence="6 11" id="KW-0675">Receptor</keyword>
<keyword evidence="3 9" id="KW-1133">Transmembrane helix</keyword>
<feature type="domain" description="G-protein coupled receptors family 1 profile" evidence="10">
    <location>
        <begin position="45"/>
        <end position="259"/>
    </location>
</feature>
<evidence type="ECO:0000259" key="10">
    <source>
        <dbReference type="PROSITE" id="PS50262"/>
    </source>
</evidence>
<dbReference type="PANTHER" id="PTHR24237">
    <property type="entry name" value="G-PROTEIN COUPLED RECEPTOR"/>
    <property type="match status" value="1"/>
</dbReference>
<feature type="transmembrane region" description="Helical" evidence="9">
    <location>
        <begin position="109"/>
        <end position="130"/>
    </location>
</feature>
<dbReference type="GO" id="GO:0016020">
    <property type="term" value="C:membrane"/>
    <property type="evidence" value="ECO:0007669"/>
    <property type="project" value="UniProtKB-SubCell"/>
</dbReference>
<feature type="transmembrane region" description="Helical" evidence="9">
    <location>
        <begin position="198"/>
        <end position="221"/>
    </location>
</feature>
<feature type="region of interest" description="Disordered" evidence="8">
    <location>
        <begin position="1"/>
        <end position="22"/>
    </location>
</feature>
<organism evidence="11 12">
    <name type="scientific">Triplophysa rosa</name>
    <name type="common">Cave loach</name>
    <dbReference type="NCBI Taxonomy" id="992332"/>
    <lineage>
        <taxon>Eukaryota</taxon>
        <taxon>Metazoa</taxon>
        <taxon>Chordata</taxon>
        <taxon>Craniata</taxon>
        <taxon>Vertebrata</taxon>
        <taxon>Euteleostomi</taxon>
        <taxon>Actinopterygii</taxon>
        <taxon>Neopterygii</taxon>
        <taxon>Teleostei</taxon>
        <taxon>Ostariophysi</taxon>
        <taxon>Cypriniformes</taxon>
        <taxon>Nemacheilidae</taxon>
        <taxon>Triplophysa</taxon>
    </lineage>
</organism>
<gene>
    <name evidence="11" type="ORF">IRJ41_004279</name>
</gene>
<evidence type="ECO:0000256" key="5">
    <source>
        <dbReference type="ARBA" id="ARBA00023136"/>
    </source>
</evidence>
<evidence type="ECO:0000256" key="1">
    <source>
        <dbReference type="ARBA" id="ARBA00004141"/>
    </source>
</evidence>
<dbReference type="InterPro" id="IPR000276">
    <property type="entry name" value="GPCR_Rhodpsn"/>
</dbReference>
<dbReference type="GO" id="GO:0004930">
    <property type="term" value="F:G protein-coupled receptor activity"/>
    <property type="evidence" value="ECO:0007669"/>
    <property type="project" value="UniProtKB-KW"/>
</dbReference>
<dbReference type="EMBL" id="JAFHDT010000023">
    <property type="protein sequence ID" value="KAI7792327.1"/>
    <property type="molecule type" value="Genomic_DNA"/>
</dbReference>
<feature type="transmembrane region" description="Helical" evidence="9">
    <location>
        <begin position="34"/>
        <end position="55"/>
    </location>
</feature>
<comment type="caution">
    <text evidence="11">The sequence shown here is derived from an EMBL/GenBank/DDBJ whole genome shotgun (WGS) entry which is preliminary data.</text>
</comment>
<feature type="transmembrane region" description="Helical" evidence="9">
    <location>
        <begin position="274"/>
        <end position="295"/>
    </location>
</feature>
<evidence type="ECO:0000256" key="6">
    <source>
        <dbReference type="ARBA" id="ARBA00023170"/>
    </source>
</evidence>
<dbReference type="InterPro" id="IPR047160">
    <property type="entry name" value="GP183-like"/>
</dbReference>
<dbReference type="SUPFAM" id="SSF81321">
    <property type="entry name" value="Family A G protein-coupled receptor-like"/>
    <property type="match status" value="1"/>
</dbReference>
<dbReference type="AlphaFoldDB" id="A0A9W7T7V2"/>
<dbReference type="InterPro" id="IPR017452">
    <property type="entry name" value="GPCR_Rhodpsn_7TM"/>
</dbReference>
<dbReference type="Gene3D" id="1.20.1070.10">
    <property type="entry name" value="Rhodopsin 7-helix transmembrane proteins"/>
    <property type="match status" value="1"/>
</dbReference>
<dbReference type="PROSITE" id="PS50262">
    <property type="entry name" value="G_PROTEIN_RECEP_F1_2"/>
    <property type="match status" value="1"/>
</dbReference>
<name>A0A9W7T7V2_TRIRA</name>
<feature type="transmembrane region" description="Helical" evidence="9">
    <location>
        <begin position="241"/>
        <end position="262"/>
    </location>
</feature>
<evidence type="ECO:0000256" key="8">
    <source>
        <dbReference type="SAM" id="MobiDB-lite"/>
    </source>
</evidence>
<dbReference type="PRINTS" id="PR00237">
    <property type="entry name" value="GPCRRHODOPSN"/>
</dbReference>
<dbReference type="PRINTS" id="PR01157">
    <property type="entry name" value="P2YPURNOCPTR"/>
</dbReference>
<keyword evidence="7" id="KW-0807">Transducer</keyword>
<comment type="subcellular location">
    <subcellularLocation>
        <location evidence="1">Membrane</location>
        <topology evidence="1">Multi-pass membrane protein</topology>
    </subcellularLocation>
</comment>
<keyword evidence="5 9" id="KW-0472">Membrane</keyword>
<evidence type="ECO:0000256" key="3">
    <source>
        <dbReference type="ARBA" id="ARBA00022989"/>
    </source>
</evidence>
<evidence type="ECO:0000256" key="2">
    <source>
        <dbReference type="ARBA" id="ARBA00022692"/>
    </source>
</evidence>
<dbReference type="Pfam" id="PF00001">
    <property type="entry name" value="7tm_1"/>
    <property type="match status" value="1"/>
</dbReference>
<evidence type="ECO:0000256" key="7">
    <source>
        <dbReference type="ARBA" id="ARBA00023224"/>
    </source>
</evidence>
<dbReference type="GO" id="GO:0008142">
    <property type="term" value="F:oxysterol binding"/>
    <property type="evidence" value="ECO:0007669"/>
    <property type="project" value="InterPro"/>
</dbReference>
<sequence>MCLQGTMMNNTEATNITNSTSSPQFREPFRNTLIAIYSIVLLAGSTGLTVMMSILKTNIRSLTTTVFLNLMVAHFLFLLTVPFRIYYYVSQKWHLPHALCKMVSAMIHIHMYMVFVIYAIVLTLRFLQYYKKTQRTEFYRRLHAMCASACLWSILLVVMLPTVLSQYGHKEKDQDTDHCFNFDDVLSVKGIYALNMTLSIFIAVVSFVLTCFQTIVLCSLLRKHGASSRFQQEFWVQMKNLCFVFIMLICLVPYHLFRIHYLNETTKPHEINEVFLAITALTCCDMLTFTGKGMCHMC</sequence>
<accession>A0A9W7T7V2</accession>
<proteinExistence type="predicted"/>
<evidence type="ECO:0000313" key="12">
    <source>
        <dbReference type="Proteomes" id="UP001059041"/>
    </source>
</evidence>
<reference evidence="11" key="1">
    <citation type="submission" date="2021-02" db="EMBL/GenBank/DDBJ databases">
        <title>Comparative genomics reveals that relaxation of natural selection precedes convergent phenotypic evolution of cavefish.</title>
        <authorList>
            <person name="Peng Z."/>
        </authorList>
    </citation>
    <scope>NUCLEOTIDE SEQUENCE</scope>
    <source>
        <tissue evidence="11">Muscle</tissue>
    </source>
</reference>